<evidence type="ECO:0000313" key="2">
    <source>
        <dbReference type="Proteomes" id="UP000306719"/>
    </source>
</evidence>
<comment type="caution">
    <text evidence="1">The sequence shown here is derived from an EMBL/GenBank/DDBJ whole genome shotgun (WGS) entry which is preliminary data.</text>
</comment>
<organism evidence="1 2">
    <name type="scientific">Pseudoalteromonas rubra</name>
    <dbReference type="NCBI Taxonomy" id="43658"/>
    <lineage>
        <taxon>Bacteria</taxon>
        <taxon>Pseudomonadati</taxon>
        <taxon>Pseudomonadota</taxon>
        <taxon>Gammaproteobacteria</taxon>
        <taxon>Alteromonadales</taxon>
        <taxon>Pseudoalteromonadaceae</taxon>
        <taxon>Pseudoalteromonas</taxon>
    </lineage>
</organism>
<protein>
    <submittedName>
        <fullName evidence="1">Uncharacterized protein</fullName>
    </submittedName>
</protein>
<dbReference type="EMBL" id="PNCJ01000005">
    <property type="protein sequence ID" value="TMP39636.1"/>
    <property type="molecule type" value="Genomic_DNA"/>
</dbReference>
<accession>A0A5S3X5E4</accession>
<reference evidence="2" key="2">
    <citation type="submission" date="2019-06" db="EMBL/GenBank/DDBJ databases">
        <title>Co-occurence of chitin degradation, pigmentation and bioactivity in marine Pseudoalteromonas.</title>
        <authorList>
            <person name="Sonnenschein E.C."/>
            <person name="Bech P.K."/>
        </authorList>
    </citation>
    <scope>NUCLEOTIDE SEQUENCE [LARGE SCALE GENOMIC DNA]</scope>
    <source>
        <strain evidence="2">S2599</strain>
    </source>
</reference>
<name>A0A5S3X5E4_9GAMM</name>
<dbReference type="RefSeq" id="WP_138543529.1">
    <property type="nucleotide sequence ID" value="NZ_PNCJ01000005.1"/>
</dbReference>
<sequence>MKPINSLARIFAPLCISACSVSAHQLAEEHDNEVGLDSYHKIIVNCHNDPLALRRMLDYLHSLSLEMTVKFSGQCEGPILIERDGLTLTGSDQDNATISMHGSSQQQTAIVVSSAVSSLRNFSIDIPDRSRALRIEANATVTIDGLKTAFIFNPKAPFYPFVTDDNSTLFAKNQNRFQLQVSGSSAANLMEGNRQVALNVLDTSMARTTSSNQFDDVEVSGNGYFLGDNQSSIKLLKIWSKAVAEVDNQSTVKEIMMGGQTLFAAYNQSSTTGPYWLWGNVVFELKNASASGWRSVDKPNSIISGLNATVNGTFYPNWDWHGQDGQ</sequence>
<dbReference type="OrthoDB" id="6284560at2"/>
<gene>
    <name evidence="1" type="ORF">CWB98_03350</name>
</gene>
<reference evidence="1 2" key="1">
    <citation type="submission" date="2018-01" db="EMBL/GenBank/DDBJ databases">
        <authorList>
            <person name="Paulsen S."/>
            <person name="Gram L.K."/>
        </authorList>
    </citation>
    <scope>NUCLEOTIDE SEQUENCE [LARGE SCALE GENOMIC DNA]</scope>
    <source>
        <strain evidence="1 2">S2599</strain>
    </source>
</reference>
<evidence type="ECO:0000313" key="1">
    <source>
        <dbReference type="EMBL" id="TMP39636.1"/>
    </source>
</evidence>
<dbReference type="AlphaFoldDB" id="A0A5S3X5E4"/>
<dbReference type="Proteomes" id="UP000306719">
    <property type="component" value="Unassembled WGS sequence"/>
</dbReference>
<proteinExistence type="predicted"/>